<feature type="transmembrane region" description="Helical" evidence="2">
    <location>
        <begin position="37"/>
        <end position="57"/>
    </location>
</feature>
<dbReference type="PANTHER" id="PTHR34703">
    <property type="entry name" value="ANTIPORTER SUBUNIT MNHG2-RELATED"/>
    <property type="match status" value="1"/>
</dbReference>
<evidence type="ECO:0000256" key="2">
    <source>
        <dbReference type="SAM" id="Phobius"/>
    </source>
</evidence>
<evidence type="ECO:0000313" key="3">
    <source>
        <dbReference type="EMBL" id="PEN12853.1"/>
    </source>
</evidence>
<protein>
    <submittedName>
        <fullName evidence="3">Na+/H+ antiporter subunit G</fullName>
    </submittedName>
</protein>
<keyword evidence="4" id="KW-1185">Reference proteome</keyword>
<evidence type="ECO:0000256" key="1">
    <source>
        <dbReference type="SAM" id="MobiDB-lite"/>
    </source>
</evidence>
<dbReference type="EMBL" id="PDEQ01000006">
    <property type="protein sequence ID" value="PEN12853.1"/>
    <property type="molecule type" value="Genomic_DNA"/>
</dbReference>
<reference evidence="3 4" key="1">
    <citation type="submission" date="2017-10" db="EMBL/GenBank/DDBJ databases">
        <title>Draft genome of Longibacter Salinarum.</title>
        <authorList>
            <person name="Goh K.M."/>
            <person name="Shamsir M.S."/>
            <person name="Lim S.W."/>
        </authorList>
    </citation>
    <scope>NUCLEOTIDE SEQUENCE [LARGE SCALE GENOMIC DNA]</scope>
    <source>
        <strain evidence="3 4">KCTC 52045</strain>
    </source>
</reference>
<dbReference type="GO" id="GO:0015385">
    <property type="term" value="F:sodium:proton antiporter activity"/>
    <property type="evidence" value="ECO:0007669"/>
    <property type="project" value="TreeGrafter"/>
</dbReference>
<name>A0A2A8CW58_9BACT</name>
<keyword evidence="2" id="KW-1133">Transmembrane helix</keyword>
<dbReference type="Proteomes" id="UP000220102">
    <property type="component" value="Unassembled WGS sequence"/>
</dbReference>
<feature type="transmembrane region" description="Helical" evidence="2">
    <location>
        <begin position="63"/>
        <end position="84"/>
    </location>
</feature>
<dbReference type="NCBIfam" id="TIGR01300">
    <property type="entry name" value="CPA3_mnhG_phaG"/>
    <property type="match status" value="1"/>
</dbReference>
<dbReference type="OrthoDB" id="9806575at2"/>
<accession>A0A2A8CW58</accession>
<comment type="caution">
    <text evidence="3">The sequence shown here is derived from an EMBL/GenBank/DDBJ whole genome shotgun (WGS) entry which is preliminary data.</text>
</comment>
<dbReference type="AlphaFoldDB" id="A0A2A8CW58"/>
<keyword evidence="2" id="KW-0812">Transmembrane</keyword>
<dbReference type="InterPro" id="IPR005133">
    <property type="entry name" value="PhaG_MnhG_YufB"/>
</dbReference>
<evidence type="ECO:0000313" key="4">
    <source>
        <dbReference type="Proteomes" id="UP000220102"/>
    </source>
</evidence>
<proteinExistence type="predicted"/>
<organism evidence="3 4">
    <name type="scientific">Longibacter salinarum</name>
    <dbReference type="NCBI Taxonomy" id="1850348"/>
    <lineage>
        <taxon>Bacteria</taxon>
        <taxon>Pseudomonadati</taxon>
        <taxon>Rhodothermota</taxon>
        <taxon>Rhodothermia</taxon>
        <taxon>Rhodothermales</taxon>
        <taxon>Salisaetaceae</taxon>
        <taxon>Longibacter</taxon>
    </lineage>
</organism>
<gene>
    <name evidence="3" type="ORF">CRI94_12675</name>
</gene>
<feature type="region of interest" description="Disordered" evidence="1">
    <location>
        <begin position="119"/>
        <end position="165"/>
    </location>
</feature>
<dbReference type="NCBIfam" id="NF009314">
    <property type="entry name" value="PRK12674.1-2"/>
    <property type="match status" value="1"/>
</dbReference>
<feature type="transmembrane region" description="Helical" evidence="2">
    <location>
        <begin position="6"/>
        <end position="25"/>
    </location>
</feature>
<feature type="compositionally biased region" description="Basic and acidic residues" evidence="1">
    <location>
        <begin position="128"/>
        <end position="157"/>
    </location>
</feature>
<sequence length="165" mass="17810">MSEIIAAVLMLAGTGFMSIAAIGLIRLPDLYTRMHAITKAGTLGIGLLLVGVAVYMGDVSFTTRAIVVILFVLLTAPVSAHMIGRAGYLGGVSMWQGTVVDQWRQTFRDVVEEQGRLEIRSSSPENDVPVHRTDALHEGDRRALFSDVDPKKPDPSKKNSSATDS</sequence>
<dbReference type="PANTHER" id="PTHR34703:SF1">
    <property type="entry name" value="ANTIPORTER SUBUNIT MNHG2-RELATED"/>
    <property type="match status" value="1"/>
</dbReference>
<dbReference type="Pfam" id="PF03334">
    <property type="entry name" value="PhaG_MnhG_YufB"/>
    <property type="match status" value="1"/>
</dbReference>
<keyword evidence="2" id="KW-0472">Membrane</keyword>